<dbReference type="EMBL" id="AP028923">
    <property type="protein sequence ID" value="BET03020.1"/>
    <property type="molecule type" value="Genomic_DNA"/>
</dbReference>
<organism evidence="1 2">
    <name type="scientific">Nesidiocoris tenuis</name>
    <dbReference type="NCBI Taxonomy" id="355587"/>
    <lineage>
        <taxon>Eukaryota</taxon>
        <taxon>Metazoa</taxon>
        <taxon>Ecdysozoa</taxon>
        <taxon>Arthropoda</taxon>
        <taxon>Hexapoda</taxon>
        <taxon>Insecta</taxon>
        <taxon>Pterygota</taxon>
        <taxon>Neoptera</taxon>
        <taxon>Paraneoptera</taxon>
        <taxon>Hemiptera</taxon>
        <taxon>Heteroptera</taxon>
        <taxon>Panheteroptera</taxon>
        <taxon>Cimicomorpha</taxon>
        <taxon>Miridae</taxon>
        <taxon>Dicyphina</taxon>
        <taxon>Nesidiocoris</taxon>
    </lineage>
</organism>
<name>A0ABN7BGZ3_9HEMI</name>
<reference evidence="1 2" key="1">
    <citation type="submission" date="2023-09" db="EMBL/GenBank/DDBJ databases">
        <title>Nesidiocoris tenuis whole genome shotgun sequence.</title>
        <authorList>
            <person name="Shibata T."/>
            <person name="Shimoda M."/>
            <person name="Kobayashi T."/>
            <person name="Uehara T."/>
        </authorList>
    </citation>
    <scope>NUCLEOTIDE SEQUENCE [LARGE SCALE GENOMIC DNA]</scope>
    <source>
        <strain evidence="1 2">Japan</strain>
    </source>
</reference>
<evidence type="ECO:0000313" key="2">
    <source>
        <dbReference type="Proteomes" id="UP001307889"/>
    </source>
</evidence>
<gene>
    <name evidence="1" type="ORF">NTJ_15838</name>
</gene>
<sequence length="75" mass="8390">MRNEERKLTTKRISDARLSADRISENSTLTNRRHSLSRGDILKQTAAILNRVVRCDNLKIAAVSGKQLRDSVAGL</sequence>
<proteinExistence type="predicted"/>
<dbReference type="Proteomes" id="UP001307889">
    <property type="component" value="Chromosome 15"/>
</dbReference>
<evidence type="ECO:0000313" key="1">
    <source>
        <dbReference type="EMBL" id="BET03020.1"/>
    </source>
</evidence>
<keyword evidence="2" id="KW-1185">Reference proteome</keyword>
<protein>
    <submittedName>
        <fullName evidence="1">Uncharacterized protein</fullName>
    </submittedName>
</protein>
<accession>A0ABN7BGZ3</accession>